<dbReference type="EMBL" id="JACEIK010005219">
    <property type="protein sequence ID" value="MCE0481004.1"/>
    <property type="molecule type" value="Genomic_DNA"/>
</dbReference>
<sequence>ETCVKKAALPPGEVENIFTEVNNDIDYTNAIVPPRVNAPTFKIDERIYNMLKDPSHGFPQNILLEKFYTGLDPFTRSMANNVARGCFMDKTYNRIATILDRIIKHNQAWHASDQSGGIHVGSPSMTHLMKENQEHDQLMTAMTTNITLLTMKLT</sequence>
<evidence type="ECO:0000313" key="1">
    <source>
        <dbReference type="EMBL" id="MCE0481004.1"/>
    </source>
</evidence>
<gene>
    <name evidence="1" type="ORF">HAX54_038325</name>
</gene>
<protein>
    <submittedName>
        <fullName evidence="1">Uncharacterized protein</fullName>
    </submittedName>
</protein>
<name>A0ABS8VMG4_DATST</name>
<proteinExistence type="predicted"/>
<comment type="caution">
    <text evidence="1">The sequence shown here is derived from an EMBL/GenBank/DDBJ whole genome shotgun (WGS) entry which is preliminary data.</text>
</comment>
<reference evidence="1 2" key="1">
    <citation type="journal article" date="2021" name="BMC Genomics">
        <title>Datura genome reveals duplications of psychoactive alkaloid biosynthetic genes and high mutation rate following tissue culture.</title>
        <authorList>
            <person name="Rajewski A."/>
            <person name="Carter-House D."/>
            <person name="Stajich J."/>
            <person name="Litt A."/>
        </authorList>
    </citation>
    <scope>NUCLEOTIDE SEQUENCE [LARGE SCALE GENOMIC DNA]</scope>
    <source>
        <strain evidence="1">AR-01</strain>
    </source>
</reference>
<keyword evidence="2" id="KW-1185">Reference proteome</keyword>
<dbReference type="Proteomes" id="UP000823775">
    <property type="component" value="Unassembled WGS sequence"/>
</dbReference>
<feature type="non-terminal residue" evidence="1">
    <location>
        <position position="1"/>
    </location>
</feature>
<evidence type="ECO:0000313" key="2">
    <source>
        <dbReference type="Proteomes" id="UP000823775"/>
    </source>
</evidence>
<organism evidence="1 2">
    <name type="scientific">Datura stramonium</name>
    <name type="common">Jimsonweed</name>
    <name type="synonym">Common thornapple</name>
    <dbReference type="NCBI Taxonomy" id="4076"/>
    <lineage>
        <taxon>Eukaryota</taxon>
        <taxon>Viridiplantae</taxon>
        <taxon>Streptophyta</taxon>
        <taxon>Embryophyta</taxon>
        <taxon>Tracheophyta</taxon>
        <taxon>Spermatophyta</taxon>
        <taxon>Magnoliopsida</taxon>
        <taxon>eudicotyledons</taxon>
        <taxon>Gunneridae</taxon>
        <taxon>Pentapetalae</taxon>
        <taxon>asterids</taxon>
        <taxon>lamiids</taxon>
        <taxon>Solanales</taxon>
        <taxon>Solanaceae</taxon>
        <taxon>Solanoideae</taxon>
        <taxon>Datureae</taxon>
        <taxon>Datura</taxon>
    </lineage>
</organism>
<accession>A0ABS8VMG4</accession>